<comment type="similarity">
    <text evidence="2">Belongs to the TAC family.</text>
</comment>
<evidence type="ECO:0000256" key="4">
    <source>
        <dbReference type="SAM" id="MobiDB-lite"/>
    </source>
</evidence>
<evidence type="ECO:0000313" key="6">
    <source>
        <dbReference type="Proteomes" id="UP001165190"/>
    </source>
</evidence>
<dbReference type="EMBL" id="BSYR01000004">
    <property type="protein sequence ID" value="GMI66748.1"/>
    <property type="molecule type" value="Genomic_DNA"/>
</dbReference>
<evidence type="ECO:0000256" key="1">
    <source>
        <dbReference type="ARBA" id="ARBA00022604"/>
    </source>
</evidence>
<dbReference type="OrthoDB" id="1922866at2759"/>
<evidence type="ECO:0000256" key="3">
    <source>
        <dbReference type="ARBA" id="ARBA00026138"/>
    </source>
</evidence>
<dbReference type="InterPro" id="IPR044989">
    <property type="entry name" value="TAC1"/>
</dbReference>
<protein>
    <recommendedName>
        <fullName evidence="3">Protein TILLER ANGLE CONTROL 1</fullName>
    </recommendedName>
</protein>
<name>A0A9W7GWZ8_HIBTR</name>
<feature type="compositionally biased region" description="Acidic residues" evidence="4">
    <location>
        <begin position="75"/>
        <end position="94"/>
    </location>
</feature>
<sequence>MKIFNWVQKRFHHNVLKDGVAGNVTKTDSIAIDSDAKALLQQVALSDMLDGWQEGILTIGTFGFDPLKSFAQQNDYDDDDDERCVDNNDEEDVENGGGEEVNPQSLEDVDHATYGETDVMMMVDGVGGSTDHEITFELEATEGHSGKLRRRTTLADLFSEESDIKNKPCPLELDSKYSCKKPYARTKNGLSFAKKLIPQVGEDSRPIKMLHQMMRRMLRRKIHPELQGKGNKLEGQCKATVIDALAKNTRQATESVSMLQSQVQNLHGFRKILTSQFKFFDSAATTFKNNSNVDVLTANGSLSSLYIPFLVVRTPSLHG</sequence>
<feature type="region of interest" description="Disordered" evidence="4">
    <location>
        <begin position="71"/>
        <end position="108"/>
    </location>
</feature>
<dbReference type="PANTHER" id="PTHR38366">
    <property type="entry name" value="NAD-DEPENDENT PROTEIN DEACETYLASE HST1-LIKE PROTEIN"/>
    <property type="match status" value="1"/>
</dbReference>
<proteinExistence type="inferred from homology"/>
<evidence type="ECO:0000313" key="5">
    <source>
        <dbReference type="EMBL" id="GMI66748.1"/>
    </source>
</evidence>
<accession>A0A9W7GWZ8</accession>
<dbReference type="AlphaFoldDB" id="A0A9W7GWZ8"/>
<dbReference type="PANTHER" id="PTHR38366:SF1">
    <property type="entry name" value="PROTEIN TILLER ANGLE CONTROL 1"/>
    <property type="match status" value="1"/>
</dbReference>
<keyword evidence="6" id="KW-1185">Reference proteome</keyword>
<comment type="caution">
    <text evidence="5">The sequence shown here is derived from an EMBL/GenBank/DDBJ whole genome shotgun (WGS) entry which is preliminary data.</text>
</comment>
<organism evidence="5 6">
    <name type="scientific">Hibiscus trionum</name>
    <name type="common">Flower of an hour</name>
    <dbReference type="NCBI Taxonomy" id="183268"/>
    <lineage>
        <taxon>Eukaryota</taxon>
        <taxon>Viridiplantae</taxon>
        <taxon>Streptophyta</taxon>
        <taxon>Embryophyta</taxon>
        <taxon>Tracheophyta</taxon>
        <taxon>Spermatophyta</taxon>
        <taxon>Magnoliopsida</taxon>
        <taxon>eudicotyledons</taxon>
        <taxon>Gunneridae</taxon>
        <taxon>Pentapetalae</taxon>
        <taxon>rosids</taxon>
        <taxon>malvids</taxon>
        <taxon>Malvales</taxon>
        <taxon>Malvaceae</taxon>
        <taxon>Malvoideae</taxon>
        <taxon>Hibiscus</taxon>
    </lineage>
</organism>
<gene>
    <name evidence="5" type="ORF">HRI_000344100</name>
</gene>
<reference evidence="5" key="1">
    <citation type="submission" date="2023-05" db="EMBL/GenBank/DDBJ databases">
        <title>Genome and transcriptome analyses reveal genes involved in the formation of fine ridges on petal epidermal cells in Hibiscus trionum.</title>
        <authorList>
            <person name="Koshimizu S."/>
            <person name="Masuda S."/>
            <person name="Ishii T."/>
            <person name="Shirasu K."/>
            <person name="Hoshino A."/>
            <person name="Arita M."/>
        </authorList>
    </citation>
    <scope>NUCLEOTIDE SEQUENCE</scope>
    <source>
        <strain evidence="5">Hamamatsu line</strain>
    </source>
</reference>
<keyword evidence="1" id="KW-0341">Growth regulation</keyword>
<dbReference type="Proteomes" id="UP001165190">
    <property type="component" value="Unassembled WGS sequence"/>
</dbReference>
<evidence type="ECO:0000256" key="2">
    <source>
        <dbReference type="ARBA" id="ARBA00025796"/>
    </source>
</evidence>
<dbReference type="GO" id="GO:0001763">
    <property type="term" value="P:morphogenesis of a branching structure"/>
    <property type="evidence" value="ECO:0007669"/>
    <property type="project" value="InterPro"/>
</dbReference>